<evidence type="ECO:0000313" key="3">
    <source>
        <dbReference type="EMBL" id="BCL58814.1"/>
    </source>
</evidence>
<evidence type="ECO:0000313" key="7">
    <source>
        <dbReference type="Proteomes" id="UP000593842"/>
    </source>
</evidence>
<keyword evidence="6" id="KW-1185">Reference proteome</keyword>
<evidence type="ECO:0000313" key="5">
    <source>
        <dbReference type="EMBL" id="PST40276.1"/>
    </source>
</evidence>
<keyword evidence="1" id="KW-0812">Transmembrane</keyword>
<proteinExistence type="predicted"/>
<dbReference type="AlphaFoldDB" id="A0A2T3FYD1"/>
<evidence type="ECO:0000313" key="4">
    <source>
        <dbReference type="EMBL" id="MCQ5061769.1"/>
    </source>
</evidence>
<dbReference type="PANTHER" id="PTHR37810:SF5">
    <property type="entry name" value="IMMUNITY PROTEIN SDPI"/>
    <property type="match status" value="1"/>
</dbReference>
<feature type="transmembrane region" description="Helical" evidence="1">
    <location>
        <begin position="9"/>
        <end position="27"/>
    </location>
</feature>
<accession>A0A2T3FYD1</accession>
<evidence type="ECO:0000313" key="6">
    <source>
        <dbReference type="Proteomes" id="UP000240974"/>
    </source>
</evidence>
<dbReference type="GO" id="GO:0009636">
    <property type="term" value="P:response to toxic substance"/>
    <property type="evidence" value="ECO:0007669"/>
    <property type="project" value="TreeGrafter"/>
</dbReference>
<dbReference type="EMBL" id="PYLQ01000012">
    <property type="protein sequence ID" value="PST40276.1"/>
    <property type="molecule type" value="Genomic_DNA"/>
</dbReference>
<dbReference type="InterPro" id="IPR012867">
    <property type="entry name" value="DUF1648"/>
</dbReference>
<reference evidence="7" key="3">
    <citation type="submission" date="2020-09" db="EMBL/GenBank/DDBJ databases">
        <title>Complete genome sequencing of Faecalibacillus intestinalis strain 14EGH31.</title>
        <authorList>
            <person name="Sakamoto M."/>
            <person name="Murakami T."/>
            <person name="Mori H."/>
        </authorList>
    </citation>
    <scope>NUCLEOTIDE SEQUENCE [LARGE SCALE GENOMIC DNA]</scope>
    <source>
        <strain evidence="7">14EGH31</strain>
    </source>
</reference>
<reference evidence="4" key="4">
    <citation type="submission" date="2022-06" db="EMBL/GenBank/DDBJ databases">
        <title>Isolation of gut microbiota from human fecal samples.</title>
        <authorList>
            <person name="Pamer E.G."/>
            <person name="Barat B."/>
            <person name="Waligurski E."/>
            <person name="Medina S."/>
            <person name="Paddock L."/>
            <person name="Mostad J."/>
        </authorList>
    </citation>
    <scope>NUCLEOTIDE SEQUENCE</scope>
    <source>
        <strain evidence="4">DFI.6.24</strain>
    </source>
</reference>
<feature type="domain" description="DUF1648" evidence="2">
    <location>
        <begin position="14"/>
        <end position="61"/>
    </location>
</feature>
<dbReference type="Proteomes" id="UP001204814">
    <property type="component" value="Unassembled WGS sequence"/>
</dbReference>
<dbReference type="EMBL" id="JANGBO010000006">
    <property type="protein sequence ID" value="MCQ5061769.1"/>
    <property type="molecule type" value="Genomic_DNA"/>
</dbReference>
<feature type="transmembrane region" description="Helical" evidence="1">
    <location>
        <begin position="85"/>
        <end position="108"/>
    </location>
</feature>
<dbReference type="PANTHER" id="PTHR37810">
    <property type="entry name" value="IMMUNITY PROTEIN SDPI"/>
    <property type="match status" value="1"/>
</dbReference>
<feature type="transmembrane region" description="Helical" evidence="1">
    <location>
        <begin position="185"/>
        <end position="205"/>
    </location>
</feature>
<dbReference type="RefSeq" id="WP_107030067.1">
    <property type="nucleotide sequence ID" value="NZ_AP024085.1"/>
</dbReference>
<sequence>MMKRNKNKVILSSIVVLLPMVIGLLIWNQLPKDVATHFGFNGQPDGYSSKEFAVFVLPLIIFVIHLFCIFAVSTDPKSKNINDKMYSIVLWICPLVSVFICNCIYGYTLGFIKNIGFITGLLLGTLYIVLGNYLPTVKPNYTVGIRVPWTLNDQDNWYHTHRFSGKCMVLGGVLLIMLLPFMDMFMLFTLALVPGILPIIYSYLYHRKKAR</sequence>
<reference evidence="5 6" key="1">
    <citation type="journal article" date="2019" name="Int. J. Syst. Evol. Microbiol.">
        <title>Faecalibacillus intestinalis gen. nov., sp. nov. and Faecalibacillus faecis sp. nov., isolated from human faeces.</title>
        <authorList>
            <person name="Seo B."/>
            <person name="Jeon K."/>
            <person name="Baek I."/>
            <person name="Lee Y.M."/>
            <person name="Baek K."/>
            <person name="Ko G."/>
        </authorList>
    </citation>
    <scope>NUCLEOTIDE SEQUENCE [LARGE SCALE GENOMIC DNA]</scope>
    <source>
        <strain evidence="5 6">SNUG30099</strain>
    </source>
</reference>
<keyword evidence="1" id="KW-0472">Membrane</keyword>
<dbReference type="EMBL" id="AP024085">
    <property type="protein sequence ID" value="BCL58814.1"/>
    <property type="molecule type" value="Genomic_DNA"/>
</dbReference>
<protein>
    <submittedName>
        <fullName evidence="5">Hemolysin expression modulating protein</fullName>
    </submittedName>
    <submittedName>
        <fullName evidence="4">SdpI family protein</fullName>
    </submittedName>
</protein>
<evidence type="ECO:0000256" key="1">
    <source>
        <dbReference type="SAM" id="Phobius"/>
    </source>
</evidence>
<feature type="transmembrane region" description="Helical" evidence="1">
    <location>
        <begin position="163"/>
        <end position="179"/>
    </location>
</feature>
<reference evidence="3" key="2">
    <citation type="journal article" date="2020" name="Microbiol. Resour. Announc.">
        <title>Complete Genome Sequence of Faecalibacillus intestinalis JCM 34082, Isolated from Feces from a Healthy Japanese Female.</title>
        <authorList>
            <person name="Sakamoto M."/>
            <person name="Ikeyama N."/>
            <person name="Toyoda A."/>
            <person name="Murakami T."/>
            <person name="Mori H."/>
            <person name="Ohkuma M."/>
        </authorList>
    </citation>
    <scope>NUCLEOTIDE SEQUENCE</scope>
    <source>
        <strain evidence="3">14EGH31</strain>
    </source>
</reference>
<dbReference type="InterPro" id="IPR025962">
    <property type="entry name" value="SdpI/YhfL"/>
</dbReference>
<dbReference type="Pfam" id="PF13630">
    <property type="entry name" value="SdpI"/>
    <property type="match status" value="1"/>
</dbReference>
<gene>
    <name evidence="5" type="ORF">C7U54_08975</name>
    <name evidence="3" type="ORF">Fi14EGH31_25260</name>
    <name evidence="4" type="ORF">NE542_08020</name>
</gene>
<dbReference type="KEGG" id="fit:Fi14EGH31_25260"/>
<dbReference type="Pfam" id="PF07853">
    <property type="entry name" value="DUF1648"/>
    <property type="match status" value="1"/>
</dbReference>
<dbReference type="InterPro" id="IPR026272">
    <property type="entry name" value="SdpI"/>
</dbReference>
<evidence type="ECO:0000259" key="2">
    <source>
        <dbReference type="Pfam" id="PF07853"/>
    </source>
</evidence>
<keyword evidence="1" id="KW-1133">Transmembrane helix</keyword>
<feature type="transmembrane region" description="Helical" evidence="1">
    <location>
        <begin position="114"/>
        <end position="134"/>
    </location>
</feature>
<name>A0A2T3FYD1_9FIRM</name>
<dbReference type="PIRSF" id="PIRSF038959">
    <property type="entry name" value="SdpI"/>
    <property type="match status" value="1"/>
</dbReference>
<dbReference type="Proteomes" id="UP000240974">
    <property type="component" value="Unassembled WGS sequence"/>
</dbReference>
<organism evidence="5 6">
    <name type="scientific">Faecalibacillus intestinalis</name>
    <dbReference type="NCBI Taxonomy" id="1982626"/>
    <lineage>
        <taxon>Bacteria</taxon>
        <taxon>Bacillati</taxon>
        <taxon>Bacillota</taxon>
        <taxon>Erysipelotrichia</taxon>
        <taxon>Erysipelotrichales</taxon>
        <taxon>Coprobacillaceae</taxon>
        <taxon>Faecalibacillus</taxon>
    </lineage>
</organism>
<dbReference type="GeneID" id="70580968"/>
<feature type="transmembrane region" description="Helical" evidence="1">
    <location>
        <begin position="52"/>
        <end position="73"/>
    </location>
</feature>
<dbReference type="Proteomes" id="UP000593842">
    <property type="component" value="Chromosome"/>
</dbReference>